<protein>
    <recommendedName>
        <fullName evidence="3">Polymer-forming cytoskeletal protein</fullName>
    </recommendedName>
</protein>
<accession>A0A363UM01</accession>
<evidence type="ECO:0008006" key="3">
    <source>
        <dbReference type="Google" id="ProtNLM"/>
    </source>
</evidence>
<keyword evidence="2" id="KW-1185">Reference proteome</keyword>
<dbReference type="AlphaFoldDB" id="A0A363UM01"/>
<evidence type="ECO:0000313" key="1">
    <source>
        <dbReference type="EMBL" id="PWN56437.1"/>
    </source>
</evidence>
<name>A0A363UM01_9GAMM</name>
<comment type="caution">
    <text evidence="1">The sequence shown here is derived from an EMBL/GenBank/DDBJ whole genome shotgun (WGS) entry which is preliminary data.</text>
</comment>
<evidence type="ECO:0000313" key="2">
    <source>
        <dbReference type="Proteomes" id="UP000251800"/>
    </source>
</evidence>
<gene>
    <name evidence="1" type="ORF">DEH80_06265</name>
</gene>
<organism evidence="1 2">
    <name type="scientific">Abyssibacter profundi</name>
    <dbReference type="NCBI Taxonomy" id="2182787"/>
    <lineage>
        <taxon>Bacteria</taxon>
        <taxon>Pseudomonadati</taxon>
        <taxon>Pseudomonadota</taxon>
        <taxon>Gammaproteobacteria</taxon>
        <taxon>Chromatiales</taxon>
        <taxon>Oceanococcaceae</taxon>
        <taxon>Abyssibacter</taxon>
    </lineage>
</organism>
<sequence>MVLATSACAGVDVERVNDPSADFELINGAIRIGPNSQVGSLETVNGSIAVGDRCQVKGIEVVNGAITLGDHVEAGDIESVNGGITAGAALRVDAGIESVNGDIQLGPGARVRGGIETVNGQISFENARIEGGIETVNSSIDTGANSVIVGDIVYERPEGQLRSVPRLVIGPGTRVEGDVRLDREVAVSIHETARITGRIKRGWQQAGIQL</sequence>
<reference evidence="1 2" key="1">
    <citation type="submission" date="2018-05" db="EMBL/GenBank/DDBJ databases">
        <title>Abyssibacter profundi OUC007T gen. nov., sp. nov, a marine bacterium isolated from seawater of the Mariana Trench.</title>
        <authorList>
            <person name="Zhou S."/>
        </authorList>
    </citation>
    <scope>NUCLEOTIDE SEQUENCE [LARGE SCALE GENOMIC DNA]</scope>
    <source>
        <strain evidence="1 2">OUC007</strain>
    </source>
</reference>
<proteinExistence type="predicted"/>
<dbReference type="Proteomes" id="UP000251800">
    <property type="component" value="Unassembled WGS sequence"/>
</dbReference>
<dbReference type="EMBL" id="QEQK01000005">
    <property type="protein sequence ID" value="PWN56437.1"/>
    <property type="molecule type" value="Genomic_DNA"/>
</dbReference>